<dbReference type="EMBL" id="QLMH01000004">
    <property type="protein sequence ID" value="RAK20356.1"/>
    <property type="molecule type" value="Genomic_DNA"/>
</dbReference>
<feature type="transmembrane region" description="Helical" evidence="2">
    <location>
        <begin position="47"/>
        <end position="64"/>
    </location>
</feature>
<feature type="region of interest" description="Disordered" evidence="1">
    <location>
        <begin position="120"/>
        <end position="193"/>
    </location>
</feature>
<dbReference type="AlphaFoldDB" id="A0A327YJH8"/>
<protein>
    <submittedName>
        <fullName evidence="3">Uncharacterized protein</fullName>
    </submittedName>
</protein>
<evidence type="ECO:0000313" key="4">
    <source>
        <dbReference type="Proteomes" id="UP000248555"/>
    </source>
</evidence>
<evidence type="ECO:0000256" key="1">
    <source>
        <dbReference type="SAM" id="MobiDB-lite"/>
    </source>
</evidence>
<accession>A0A327YJH8</accession>
<comment type="caution">
    <text evidence="3">The sequence shown here is derived from an EMBL/GenBank/DDBJ whole genome shotgun (WGS) entry which is preliminary data.</text>
</comment>
<proteinExistence type="predicted"/>
<dbReference type="Proteomes" id="UP000248555">
    <property type="component" value="Unassembled WGS sequence"/>
</dbReference>
<feature type="compositionally biased region" description="Basic and acidic residues" evidence="1">
    <location>
        <begin position="149"/>
        <end position="181"/>
    </location>
</feature>
<organism evidence="3 4">
    <name type="scientific">Paranoxybacillus vitaminiphilus</name>
    <dbReference type="NCBI Taxonomy" id="581036"/>
    <lineage>
        <taxon>Bacteria</taxon>
        <taxon>Bacillati</taxon>
        <taxon>Bacillota</taxon>
        <taxon>Bacilli</taxon>
        <taxon>Bacillales</taxon>
        <taxon>Anoxybacillaceae</taxon>
        <taxon>Paranoxybacillus</taxon>
    </lineage>
</organism>
<keyword evidence="2" id="KW-0472">Membrane</keyword>
<gene>
    <name evidence="3" type="ORF">B0I26_1047</name>
</gene>
<feature type="compositionally biased region" description="Low complexity" evidence="1">
    <location>
        <begin position="125"/>
        <end position="136"/>
    </location>
</feature>
<keyword evidence="2" id="KW-1133">Transmembrane helix</keyword>
<name>A0A327YJH8_9BACL</name>
<reference evidence="3 4" key="1">
    <citation type="submission" date="2018-06" db="EMBL/GenBank/DDBJ databases">
        <title>Genomic Encyclopedia of Type Strains, Phase III (KMG-III): the genomes of soil and plant-associated and newly described type strains.</title>
        <authorList>
            <person name="Whitman W."/>
        </authorList>
    </citation>
    <scope>NUCLEOTIDE SEQUENCE [LARGE SCALE GENOMIC DNA]</scope>
    <source>
        <strain evidence="3 4">CGMCC 1.8979</strain>
    </source>
</reference>
<evidence type="ECO:0000256" key="2">
    <source>
        <dbReference type="SAM" id="Phobius"/>
    </source>
</evidence>
<sequence length="258" mass="29921">MPLMREIWTPLKWIGVRYFKDEKGIYYRKVGNNHRKKIRPFWKMKRIILGVPLLLLLGLGWIGYRIGMNMASEKVMNEISSQISEEDIHHLLQDENVQELIEKELGPEEAKKLLGKQLEEKQLNKENQNQNNETNQSSDTNKVQSPHVAQKEKEQPINDQQKAQDDKEEKQSENNNKEEKQPPNSGQLMFKSREEATKFLLSKFSMSELTEFAKKAQGGLTPEEKAEIKAAVTKRLTPEEYNALKVYGLIELSKQNGQ</sequence>
<keyword evidence="2" id="KW-0812">Transmembrane</keyword>
<evidence type="ECO:0000313" key="3">
    <source>
        <dbReference type="EMBL" id="RAK20356.1"/>
    </source>
</evidence>
<dbReference type="RefSeq" id="WP_181502760.1">
    <property type="nucleotide sequence ID" value="NZ_QLMH01000004.1"/>
</dbReference>
<keyword evidence="4" id="KW-1185">Reference proteome</keyword>